<dbReference type="GO" id="GO:0005886">
    <property type="term" value="C:plasma membrane"/>
    <property type="evidence" value="ECO:0007669"/>
    <property type="project" value="TreeGrafter"/>
</dbReference>
<evidence type="ECO:0000256" key="10">
    <source>
        <dbReference type="SAM" id="Phobius"/>
    </source>
</evidence>
<evidence type="ECO:0000313" key="13">
    <source>
        <dbReference type="EMBL" id="CAF1367204.1"/>
    </source>
</evidence>
<keyword evidence="7" id="KW-0245">EGF-like domain</keyword>
<feature type="disulfide bond" evidence="7">
    <location>
        <begin position="1013"/>
        <end position="1022"/>
    </location>
</feature>
<evidence type="ECO:0000256" key="6">
    <source>
        <dbReference type="ARBA" id="ARBA00023157"/>
    </source>
</evidence>
<comment type="caution">
    <text evidence="7">Lacks conserved residue(s) required for the propagation of feature annotation.</text>
</comment>
<evidence type="ECO:0000256" key="9">
    <source>
        <dbReference type="SAM" id="MobiDB-lite"/>
    </source>
</evidence>
<protein>
    <submittedName>
        <fullName evidence="13">Uncharacterized protein</fullName>
    </submittedName>
</protein>
<dbReference type="PRINTS" id="PR00261">
    <property type="entry name" value="LDLRECEPTOR"/>
</dbReference>
<dbReference type="Gene3D" id="1.20.1070.10">
    <property type="entry name" value="Rhodopsin 7-helix transmembrane proteins"/>
    <property type="match status" value="1"/>
</dbReference>
<keyword evidence="5 10" id="KW-0472">Membrane</keyword>
<evidence type="ECO:0000256" key="3">
    <source>
        <dbReference type="ARBA" id="ARBA00022737"/>
    </source>
</evidence>
<dbReference type="PROSITE" id="PS50068">
    <property type="entry name" value="LDLRA_2"/>
    <property type="match status" value="2"/>
</dbReference>
<dbReference type="SMART" id="SM00181">
    <property type="entry name" value="EGF"/>
    <property type="match status" value="3"/>
</dbReference>
<dbReference type="InterPro" id="IPR017452">
    <property type="entry name" value="GPCR_Rhodpsn_7TM"/>
</dbReference>
<feature type="transmembrane region" description="Helical" evidence="10">
    <location>
        <begin position="1260"/>
        <end position="1286"/>
    </location>
</feature>
<dbReference type="SUPFAM" id="SSF57196">
    <property type="entry name" value="EGF/Laminin"/>
    <property type="match status" value="1"/>
</dbReference>
<organism evidence="13 14">
    <name type="scientific">Rotaria sordida</name>
    <dbReference type="NCBI Taxonomy" id="392033"/>
    <lineage>
        <taxon>Eukaryota</taxon>
        <taxon>Metazoa</taxon>
        <taxon>Spiralia</taxon>
        <taxon>Gnathifera</taxon>
        <taxon>Rotifera</taxon>
        <taxon>Eurotatoria</taxon>
        <taxon>Bdelloidea</taxon>
        <taxon>Philodinida</taxon>
        <taxon>Philodinidae</taxon>
        <taxon>Rotaria</taxon>
    </lineage>
</organism>
<evidence type="ECO:0000256" key="7">
    <source>
        <dbReference type="PROSITE-ProRule" id="PRU00076"/>
    </source>
</evidence>
<evidence type="ECO:0000256" key="1">
    <source>
        <dbReference type="ARBA" id="ARBA00004167"/>
    </source>
</evidence>
<keyword evidence="2 10" id="KW-0812">Transmembrane</keyword>
<dbReference type="PANTHER" id="PTHR24270">
    <property type="entry name" value="LOW-DENSITY LIPOPROTEIN RECEPTOR-RELATED"/>
    <property type="match status" value="1"/>
</dbReference>
<feature type="domain" description="EGF-like" evidence="11">
    <location>
        <begin position="987"/>
        <end position="1023"/>
    </location>
</feature>
<evidence type="ECO:0000259" key="11">
    <source>
        <dbReference type="PROSITE" id="PS50026"/>
    </source>
</evidence>
<dbReference type="InterPro" id="IPR050685">
    <property type="entry name" value="LDLR"/>
</dbReference>
<dbReference type="InterPro" id="IPR036055">
    <property type="entry name" value="LDL_receptor-like_sf"/>
</dbReference>
<feature type="region of interest" description="Disordered" evidence="9">
    <location>
        <begin position="1"/>
        <end position="34"/>
    </location>
</feature>
<dbReference type="PROSITE" id="PS00022">
    <property type="entry name" value="EGF_1"/>
    <property type="match status" value="3"/>
</dbReference>
<feature type="domain" description="G-protein coupled receptors family 1 profile" evidence="12">
    <location>
        <begin position="1240"/>
        <end position="1424"/>
    </location>
</feature>
<sequence>MSSGQGNSSAHAPESGTGLDPGGQYHGASSGNSSSIDNALKSGIKGGSSAGEHVSYYLIETSVLIKKKFLNGKSDALYYLVNDNKTDIVFQHNCLYVPTFTGKENNIHQIISYCLTEWSSKWIIEENNLDQKFTFNQLYKQNITSQQLYLWSAPMDVVERYQFYLNHLSISNQSSFMATQLFYNCTLPRFGPLCQYSLDTYISPNSSLYEIIYDFYQHEYNPINLICYTHLECNRGPSSICLDWTEICDGTLDCQNGVDEEFCGQLHFSDCEENEYQCANGQCVSKIFLRDNRNTFECLDRTDEIRKNMKRNSPLVFEFRSEPTFATEDIACPQRHDQIHMKLTSSCVSKRVKILEKLLLNDKPIEVSDDCWIAVKCQSGIYDRLDPRCIIHCSKRTCKEIINQTCLDMLPVPAGTIVFGHIFFIYTKEDLIKSNARSISPSYVCYNDQLCDKFYPNKSLISFNNATCRRPADFPLQFKLFAFARGNWFSMYVLPLYQDLSQCNKIHYKESENCNNLTMYKCINSSMCISKHRLCDNIIDCKYNDDEECTQINGSCLLHGLDNLFKCTTTNICISPALVKDEWCQCGFDQYSFCDDEDLNNLYIRKHISFTTICDGFTELIPVTIDGRNETDETECEYWQCNNTYTRCDGFWNCFNGADEVDCYSSSLSFNCPYQYHHICVSPHTNQFMCLPLGKAHDGNIDCLGGTDEPKLCRSNDYRSSDKNFRCINDTDKLCIKPEDLCYQSHCQDRTDIQFCDNPRDIPIHSTICDEQYESVRSEVENFFCARQFDTNKPTVVHFSLGKSTNSTNQITQQHTNEMILHSSIRQTTIQQYQQRCHRGLPLRIWLNIDKNLPIAACLCPPSFYGNMCQYQNQRVSLTLRFQTFSDSRQTLFALIILLIDDSNERIIHSYQQLTYIYIRDCQTKFNIYLLYSTRPKNLTKNYFIHIDIYEKISFTYRRSFLIPLKYPFLPVHRIAVQLNIPRTNDRQENCLDQPCIHGQCIRYLNDKSFCQCYHEWTGKYCTIPYRCTCSSDSLCIGISSNNRSICICPLHKWGSQCLLHNTICYSNQNATCQNNGKCIPIDENIISHKPFICICPKGFSGERCEIVDSKIILSFHKDIILPQTMFVHFIRAIDNGSHENGSTFKTIVTNQKSIIIQCNCENGAHCLQDKATCPQTSICVCPKCFSGARCQFTSNLFDLSLDAILGYYIQPHINIKYQPSIVQVSVVLTMILIKTGITDSVLSIITFRNKEPRRTGCGLYLLTSSIITLFIMIIFALKFWILIIAQITYMTNQSFLKFQCISIDFFLRIGLSMDQWLNACVGIERTIATIKGARFDKNKSKQIAKYIILILLFMTTSTTIHDPIHRRLLNENDDDVDEKRIWCIVSYSSNLRAFNSFILIFHFLAPFFINIISAIIIIVMITR</sequence>
<dbReference type="SUPFAM" id="SSF81321">
    <property type="entry name" value="Family A G protein-coupled receptor-like"/>
    <property type="match status" value="1"/>
</dbReference>
<feature type="domain" description="EGF-like" evidence="11">
    <location>
        <begin position="1061"/>
        <end position="1106"/>
    </location>
</feature>
<feature type="disulfide bond" evidence="8">
    <location>
        <begin position="248"/>
        <end position="263"/>
    </location>
</feature>
<dbReference type="Gene3D" id="2.10.25.10">
    <property type="entry name" value="Laminin"/>
    <property type="match status" value="2"/>
</dbReference>
<reference evidence="13" key="1">
    <citation type="submission" date="2021-02" db="EMBL/GenBank/DDBJ databases">
        <authorList>
            <person name="Nowell W R."/>
        </authorList>
    </citation>
    <scope>NUCLEOTIDE SEQUENCE</scope>
</reference>
<dbReference type="InterPro" id="IPR002172">
    <property type="entry name" value="LDrepeatLR_classA_rpt"/>
</dbReference>
<feature type="disulfide bond" evidence="7">
    <location>
        <begin position="1096"/>
        <end position="1105"/>
    </location>
</feature>
<dbReference type="Gene3D" id="4.10.400.10">
    <property type="entry name" value="Low-density Lipoprotein Receptor"/>
    <property type="match status" value="1"/>
</dbReference>
<proteinExistence type="predicted"/>
<evidence type="ECO:0000259" key="12">
    <source>
        <dbReference type="PROSITE" id="PS50262"/>
    </source>
</evidence>
<feature type="transmembrane region" description="Helical" evidence="10">
    <location>
        <begin position="1398"/>
        <end position="1422"/>
    </location>
</feature>
<dbReference type="InterPro" id="IPR000742">
    <property type="entry name" value="EGF"/>
</dbReference>
<feature type="non-terminal residue" evidence="13">
    <location>
        <position position="1"/>
    </location>
</feature>
<accession>A0A815IK57</accession>
<dbReference type="Proteomes" id="UP000663864">
    <property type="component" value="Unassembled WGS sequence"/>
</dbReference>
<dbReference type="Pfam" id="PF00008">
    <property type="entry name" value="EGF"/>
    <property type="match status" value="1"/>
</dbReference>
<evidence type="ECO:0000256" key="5">
    <source>
        <dbReference type="ARBA" id="ARBA00023136"/>
    </source>
</evidence>
<dbReference type="CDD" id="cd00054">
    <property type="entry name" value="EGF_CA"/>
    <property type="match status" value="1"/>
</dbReference>
<dbReference type="PROSITE" id="PS01186">
    <property type="entry name" value="EGF_2"/>
    <property type="match status" value="1"/>
</dbReference>
<keyword evidence="4 10" id="KW-1133">Transmembrane helix</keyword>
<name>A0A815IK57_9BILA</name>
<evidence type="ECO:0000256" key="2">
    <source>
        <dbReference type="ARBA" id="ARBA00022692"/>
    </source>
</evidence>
<dbReference type="GO" id="GO:0016192">
    <property type="term" value="P:vesicle-mediated transport"/>
    <property type="evidence" value="ECO:0007669"/>
    <property type="project" value="UniProtKB-ARBA"/>
</dbReference>
<evidence type="ECO:0000256" key="8">
    <source>
        <dbReference type="PROSITE-ProRule" id="PRU00124"/>
    </source>
</evidence>
<keyword evidence="3" id="KW-0677">Repeat</keyword>
<evidence type="ECO:0000313" key="14">
    <source>
        <dbReference type="Proteomes" id="UP000663864"/>
    </source>
</evidence>
<dbReference type="EMBL" id="CAJNOT010003149">
    <property type="protein sequence ID" value="CAF1367204.1"/>
    <property type="molecule type" value="Genomic_DNA"/>
</dbReference>
<comment type="caution">
    <text evidence="13">The sequence shown here is derived from an EMBL/GenBank/DDBJ whole genome shotgun (WGS) entry which is preliminary data.</text>
</comment>
<feature type="transmembrane region" description="Helical" evidence="10">
    <location>
        <begin position="1344"/>
        <end position="1361"/>
    </location>
</feature>
<keyword evidence="6 7" id="KW-1015">Disulfide bond</keyword>
<feature type="disulfide bond" evidence="7">
    <location>
        <begin position="991"/>
        <end position="1001"/>
    </location>
</feature>
<dbReference type="PROSITE" id="PS50026">
    <property type="entry name" value="EGF_3"/>
    <property type="match status" value="2"/>
</dbReference>
<gene>
    <name evidence="13" type="ORF">ZHD862_LOCUS31395</name>
</gene>
<feature type="compositionally biased region" description="Polar residues" evidence="9">
    <location>
        <begin position="1"/>
        <end position="10"/>
    </location>
</feature>
<evidence type="ECO:0000256" key="4">
    <source>
        <dbReference type="ARBA" id="ARBA00022989"/>
    </source>
</evidence>
<dbReference type="PROSITE" id="PS50262">
    <property type="entry name" value="G_PROTEIN_RECEP_F1_2"/>
    <property type="match status" value="1"/>
</dbReference>
<dbReference type="SMART" id="SM00192">
    <property type="entry name" value="LDLa"/>
    <property type="match status" value="5"/>
</dbReference>
<comment type="subcellular location">
    <subcellularLocation>
        <location evidence="1">Membrane</location>
        <topology evidence="1">Single-pass membrane protein</topology>
    </subcellularLocation>
</comment>
<dbReference type="CDD" id="cd00112">
    <property type="entry name" value="LDLa"/>
    <property type="match status" value="1"/>
</dbReference>